<dbReference type="Proteomes" id="UP000002051">
    <property type="component" value="Unassembled WGS sequence"/>
</dbReference>
<reference evidence="1 3" key="1">
    <citation type="journal article" date="2011" name="Nature">
        <title>The Medicago genome provides insight into the evolution of rhizobial symbioses.</title>
        <authorList>
            <person name="Young N.D."/>
            <person name="Debelle F."/>
            <person name="Oldroyd G.E."/>
            <person name="Geurts R."/>
            <person name="Cannon S.B."/>
            <person name="Udvardi M.K."/>
            <person name="Benedito V.A."/>
            <person name="Mayer K.F."/>
            <person name="Gouzy J."/>
            <person name="Schoof H."/>
            <person name="Van de Peer Y."/>
            <person name="Proost S."/>
            <person name="Cook D.R."/>
            <person name="Meyers B.C."/>
            <person name="Spannagl M."/>
            <person name="Cheung F."/>
            <person name="De Mita S."/>
            <person name="Krishnakumar V."/>
            <person name="Gundlach H."/>
            <person name="Zhou S."/>
            <person name="Mudge J."/>
            <person name="Bharti A.K."/>
            <person name="Murray J.D."/>
            <person name="Naoumkina M.A."/>
            <person name="Rosen B."/>
            <person name="Silverstein K.A."/>
            <person name="Tang H."/>
            <person name="Rombauts S."/>
            <person name="Zhao P.X."/>
            <person name="Zhou P."/>
            <person name="Barbe V."/>
            <person name="Bardou P."/>
            <person name="Bechner M."/>
            <person name="Bellec A."/>
            <person name="Berger A."/>
            <person name="Berges H."/>
            <person name="Bidwell S."/>
            <person name="Bisseling T."/>
            <person name="Choisne N."/>
            <person name="Couloux A."/>
            <person name="Denny R."/>
            <person name="Deshpande S."/>
            <person name="Dai X."/>
            <person name="Doyle J.J."/>
            <person name="Dudez A.M."/>
            <person name="Farmer A.D."/>
            <person name="Fouteau S."/>
            <person name="Franken C."/>
            <person name="Gibelin C."/>
            <person name="Gish J."/>
            <person name="Goldstein S."/>
            <person name="Gonzalez A.J."/>
            <person name="Green P.J."/>
            <person name="Hallab A."/>
            <person name="Hartog M."/>
            <person name="Hua A."/>
            <person name="Humphray S.J."/>
            <person name="Jeong D.H."/>
            <person name="Jing Y."/>
            <person name="Jocker A."/>
            <person name="Kenton S.M."/>
            <person name="Kim D.J."/>
            <person name="Klee K."/>
            <person name="Lai H."/>
            <person name="Lang C."/>
            <person name="Lin S."/>
            <person name="Macmil S.L."/>
            <person name="Magdelenat G."/>
            <person name="Matthews L."/>
            <person name="McCorrison J."/>
            <person name="Monaghan E.L."/>
            <person name="Mun J.H."/>
            <person name="Najar F.Z."/>
            <person name="Nicholson C."/>
            <person name="Noirot C."/>
            <person name="O'Bleness M."/>
            <person name="Paule C.R."/>
            <person name="Poulain J."/>
            <person name="Prion F."/>
            <person name="Qin B."/>
            <person name="Qu C."/>
            <person name="Retzel E.F."/>
            <person name="Riddle C."/>
            <person name="Sallet E."/>
            <person name="Samain S."/>
            <person name="Samson N."/>
            <person name="Sanders I."/>
            <person name="Saurat O."/>
            <person name="Scarpelli C."/>
            <person name="Schiex T."/>
            <person name="Segurens B."/>
            <person name="Severin A.J."/>
            <person name="Sherrier D.J."/>
            <person name="Shi R."/>
            <person name="Sims S."/>
            <person name="Singer S.R."/>
            <person name="Sinharoy S."/>
            <person name="Sterck L."/>
            <person name="Viollet A."/>
            <person name="Wang B.B."/>
            <person name="Wang K."/>
            <person name="Wang M."/>
            <person name="Wang X."/>
            <person name="Warfsmann J."/>
            <person name="Weissenbach J."/>
            <person name="White D.D."/>
            <person name="White J.D."/>
            <person name="Wiley G.B."/>
            <person name="Wincker P."/>
            <person name="Xing Y."/>
            <person name="Yang L."/>
            <person name="Yao Z."/>
            <person name="Ying F."/>
            <person name="Zhai J."/>
            <person name="Zhou L."/>
            <person name="Zuber A."/>
            <person name="Denarie J."/>
            <person name="Dixon R.A."/>
            <person name="May G.D."/>
            <person name="Schwartz D.C."/>
            <person name="Rogers J."/>
            <person name="Quetier F."/>
            <person name="Town C.D."/>
            <person name="Roe B.A."/>
        </authorList>
    </citation>
    <scope>NUCLEOTIDE SEQUENCE [LARGE SCALE GENOMIC DNA]</scope>
    <source>
        <strain evidence="1">A17</strain>
        <strain evidence="2 3">cv. Jemalong A17</strain>
    </source>
</reference>
<dbReference type="EMBL" id="CM001223">
    <property type="protein sequence ID" value="AES79352.1"/>
    <property type="molecule type" value="Genomic_DNA"/>
</dbReference>
<dbReference type="PaxDb" id="3880-AES79352"/>
<gene>
    <name evidence="1" type="ordered locus">MTR_7g064770</name>
</gene>
<organism evidence="1 3">
    <name type="scientific">Medicago truncatula</name>
    <name type="common">Barrel medic</name>
    <name type="synonym">Medicago tribuloides</name>
    <dbReference type="NCBI Taxonomy" id="3880"/>
    <lineage>
        <taxon>Eukaryota</taxon>
        <taxon>Viridiplantae</taxon>
        <taxon>Streptophyta</taxon>
        <taxon>Embryophyta</taxon>
        <taxon>Tracheophyta</taxon>
        <taxon>Spermatophyta</taxon>
        <taxon>Magnoliopsida</taxon>
        <taxon>eudicotyledons</taxon>
        <taxon>Gunneridae</taxon>
        <taxon>Pentapetalae</taxon>
        <taxon>rosids</taxon>
        <taxon>fabids</taxon>
        <taxon>Fabales</taxon>
        <taxon>Fabaceae</taxon>
        <taxon>Papilionoideae</taxon>
        <taxon>50 kb inversion clade</taxon>
        <taxon>NPAAA clade</taxon>
        <taxon>Hologalegina</taxon>
        <taxon>IRL clade</taxon>
        <taxon>Trifolieae</taxon>
        <taxon>Medicago</taxon>
    </lineage>
</organism>
<evidence type="ECO:0000313" key="1">
    <source>
        <dbReference type="EMBL" id="AES79352.1"/>
    </source>
</evidence>
<protein>
    <submittedName>
        <fullName evidence="1 2">Uncharacterized protein</fullName>
    </submittedName>
</protein>
<evidence type="ECO:0000313" key="3">
    <source>
        <dbReference type="Proteomes" id="UP000002051"/>
    </source>
</evidence>
<dbReference type="EnsemblPlants" id="AES79352">
    <property type="protein sequence ID" value="AES79352"/>
    <property type="gene ID" value="MTR_7g064770"/>
</dbReference>
<dbReference type="HOGENOM" id="CLU_194056_0_0_1"/>
<reference evidence="2" key="3">
    <citation type="submission" date="2015-04" db="UniProtKB">
        <authorList>
            <consortium name="EnsemblPlants"/>
        </authorList>
    </citation>
    <scope>IDENTIFICATION</scope>
    <source>
        <strain evidence="2">cv. Jemalong A17</strain>
    </source>
</reference>
<accession>G7L5I5</accession>
<proteinExistence type="predicted"/>
<evidence type="ECO:0000313" key="2">
    <source>
        <dbReference type="EnsemblPlants" id="AES79352"/>
    </source>
</evidence>
<dbReference type="AlphaFoldDB" id="G7L5I5"/>
<reference evidence="1 3" key="2">
    <citation type="journal article" date="2014" name="BMC Genomics">
        <title>An improved genome release (version Mt4.0) for the model legume Medicago truncatula.</title>
        <authorList>
            <person name="Tang H."/>
            <person name="Krishnakumar V."/>
            <person name="Bidwell S."/>
            <person name="Rosen B."/>
            <person name="Chan A."/>
            <person name="Zhou S."/>
            <person name="Gentzbittel L."/>
            <person name="Childs K.L."/>
            <person name="Yandell M."/>
            <person name="Gundlach H."/>
            <person name="Mayer K.F."/>
            <person name="Schwartz D.C."/>
            <person name="Town C.D."/>
        </authorList>
    </citation>
    <scope>GENOME REANNOTATION</scope>
    <source>
        <strain evidence="2 3">cv. Jemalong A17</strain>
    </source>
</reference>
<name>G7L5I5_MEDTR</name>
<sequence>MDDGHPCSSTRHFKIFCLAKANRHGNGIRWRQVLPFPSSYPTSIFLLVTLPISSGDEKSNLIPVSDGFGYPCLILIRAVDIFL</sequence>
<keyword evidence="3" id="KW-1185">Reference proteome</keyword>